<dbReference type="AlphaFoldDB" id="A0A4Q8AA77"/>
<evidence type="ECO:0000256" key="2">
    <source>
        <dbReference type="ARBA" id="ARBA00023315"/>
    </source>
</evidence>
<sequence>MTLSYQSGDNLSRGELTALYTSVGWSAYTNDPPRLEAAVAASLHVVTARDDSRLVGLARLVGDGLTIVYLQDILVAPECQRSGVGRELFRRAFEPFSDVRQKLLITDDEPRQLAFYESMGFTEIRDIPHPPRAFAKFS</sequence>
<keyword evidence="5" id="KW-1185">Reference proteome</keyword>
<dbReference type="OrthoDB" id="4549080at2"/>
<dbReference type="Proteomes" id="UP000292685">
    <property type="component" value="Unassembled WGS sequence"/>
</dbReference>
<accession>A0A4Q8AA77</accession>
<organism evidence="4 5">
    <name type="scientific">Zhihengliuella halotolerans</name>
    <dbReference type="NCBI Taxonomy" id="370736"/>
    <lineage>
        <taxon>Bacteria</taxon>
        <taxon>Bacillati</taxon>
        <taxon>Actinomycetota</taxon>
        <taxon>Actinomycetes</taxon>
        <taxon>Micrococcales</taxon>
        <taxon>Micrococcaceae</taxon>
        <taxon>Zhihengliuella</taxon>
    </lineage>
</organism>
<name>A0A4Q8AA77_9MICC</name>
<dbReference type="RefSeq" id="WP_130449132.1">
    <property type="nucleotide sequence ID" value="NZ_SHLA01000001.1"/>
</dbReference>
<dbReference type="InterPro" id="IPR016181">
    <property type="entry name" value="Acyl_CoA_acyltransferase"/>
</dbReference>
<gene>
    <name evidence="4" type="ORF">EV380_0513</name>
</gene>
<dbReference type="CDD" id="cd04301">
    <property type="entry name" value="NAT_SF"/>
    <property type="match status" value="1"/>
</dbReference>
<evidence type="ECO:0000313" key="4">
    <source>
        <dbReference type="EMBL" id="RZU60958.1"/>
    </source>
</evidence>
<evidence type="ECO:0000259" key="3">
    <source>
        <dbReference type="PROSITE" id="PS51186"/>
    </source>
</evidence>
<dbReference type="EMBL" id="SHLA01000001">
    <property type="protein sequence ID" value="RZU60958.1"/>
    <property type="molecule type" value="Genomic_DNA"/>
</dbReference>
<evidence type="ECO:0000256" key="1">
    <source>
        <dbReference type="ARBA" id="ARBA00022679"/>
    </source>
</evidence>
<dbReference type="InterPro" id="IPR045039">
    <property type="entry name" value="NSI-like"/>
</dbReference>
<keyword evidence="1 4" id="KW-0808">Transferase</keyword>
<proteinExistence type="predicted"/>
<keyword evidence="2" id="KW-0012">Acyltransferase</keyword>
<dbReference type="SUPFAM" id="SSF55729">
    <property type="entry name" value="Acyl-CoA N-acyltransferases (Nat)"/>
    <property type="match status" value="1"/>
</dbReference>
<dbReference type="Pfam" id="PF13508">
    <property type="entry name" value="Acetyltransf_7"/>
    <property type="match status" value="1"/>
</dbReference>
<evidence type="ECO:0000313" key="5">
    <source>
        <dbReference type="Proteomes" id="UP000292685"/>
    </source>
</evidence>
<protein>
    <submittedName>
        <fullName evidence="4">Acetyltransferase (GNAT) family protein</fullName>
    </submittedName>
</protein>
<dbReference type="PROSITE" id="PS51186">
    <property type="entry name" value="GNAT"/>
    <property type="match status" value="1"/>
</dbReference>
<dbReference type="GO" id="GO:0008080">
    <property type="term" value="F:N-acetyltransferase activity"/>
    <property type="evidence" value="ECO:0007669"/>
    <property type="project" value="InterPro"/>
</dbReference>
<comment type="caution">
    <text evidence="4">The sequence shown here is derived from an EMBL/GenBank/DDBJ whole genome shotgun (WGS) entry which is preliminary data.</text>
</comment>
<dbReference type="PANTHER" id="PTHR43626:SF4">
    <property type="entry name" value="GCN5-RELATED N-ACETYLTRANSFERASE 2, CHLOROPLASTIC"/>
    <property type="match status" value="1"/>
</dbReference>
<reference evidence="4 5" key="1">
    <citation type="submission" date="2019-02" db="EMBL/GenBank/DDBJ databases">
        <title>Sequencing the genomes of 1000 actinobacteria strains.</title>
        <authorList>
            <person name="Klenk H.-P."/>
        </authorList>
    </citation>
    <scope>NUCLEOTIDE SEQUENCE [LARGE SCALE GENOMIC DNA]</scope>
    <source>
        <strain evidence="4 5">DSM 17364</strain>
    </source>
</reference>
<dbReference type="GO" id="GO:0005737">
    <property type="term" value="C:cytoplasm"/>
    <property type="evidence" value="ECO:0007669"/>
    <property type="project" value="TreeGrafter"/>
</dbReference>
<feature type="domain" description="N-acetyltransferase" evidence="3">
    <location>
        <begin position="1"/>
        <end position="138"/>
    </location>
</feature>
<dbReference type="PANTHER" id="PTHR43626">
    <property type="entry name" value="ACYL-COA N-ACYLTRANSFERASE"/>
    <property type="match status" value="1"/>
</dbReference>
<dbReference type="Gene3D" id="3.40.630.30">
    <property type="match status" value="1"/>
</dbReference>
<dbReference type="InterPro" id="IPR000182">
    <property type="entry name" value="GNAT_dom"/>
</dbReference>